<keyword evidence="4" id="KW-1185">Reference proteome</keyword>
<keyword evidence="2" id="KW-0472">Membrane</keyword>
<dbReference type="CDD" id="cd22823">
    <property type="entry name" value="Gal_Rha_Lectin"/>
    <property type="match status" value="1"/>
</dbReference>
<proteinExistence type="predicted"/>
<feature type="region of interest" description="Disordered" evidence="1">
    <location>
        <begin position="327"/>
        <end position="348"/>
    </location>
</feature>
<evidence type="ECO:0000256" key="2">
    <source>
        <dbReference type="SAM" id="Phobius"/>
    </source>
</evidence>
<dbReference type="EMBL" id="UYJE01004171">
    <property type="protein sequence ID" value="VDI25601.1"/>
    <property type="molecule type" value="Genomic_DNA"/>
</dbReference>
<keyword evidence="2" id="KW-1133">Transmembrane helix</keyword>
<evidence type="ECO:0000313" key="4">
    <source>
        <dbReference type="Proteomes" id="UP000596742"/>
    </source>
</evidence>
<organism evidence="3 4">
    <name type="scientific">Mytilus galloprovincialis</name>
    <name type="common">Mediterranean mussel</name>
    <dbReference type="NCBI Taxonomy" id="29158"/>
    <lineage>
        <taxon>Eukaryota</taxon>
        <taxon>Metazoa</taxon>
        <taxon>Spiralia</taxon>
        <taxon>Lophotrochozoa</taxon>
        <taxon>Mollusca</taxon>
        <taxon>Bivalvia</taxon>
        <taxon>Autobranchia</taxon>
        <taxon>Pteriomorphia</taxon>
        <taxon>Mytilida</taxon>
        <taxon>Mytiloidea</taxon>
        <taxon>Mytilidae</taxon>
        <taxon>Mytilinae</taxon>
        <taxon>Mytilus</taxon>
    </lineage>
</organism>
<keyword evidence="2" id="KW-0812">Transmembrane</keyword>
<feature type="transmembrane region" description="Helical" evidence="2">
    <location>
        <begin position="20"/>
        <end position="37"/>
    </location>
</feature>
<evidence type="ECO:0008006" key="5">
    <source>
        <dbReference type="Google" id="ProtNLM"/>
    </source>
</evidence>
<dbReference type="AlphaFoldDB" id="A0A8B6DXL5"/>
<gene>
    <name evidence="3" type="ORF">MGAL_10B068668</name>
</gene>
<dbReference type="OrthoDB" id="6072893at2759"/>
<sequence length="451" mass="51164">MNRPNTYKSTSFTETNMDDSKVILFLVVMLIFIRLYSSEENVIYERLLCENSTVKLQCPGDTLVEDINITAFSDVDEDSCILPKETTEETNSLNQEPTLSCIGQNSCQLTDKMINTSKYADLERTRKLHVKYNCVLENRVNVSRPDQTVCPSDMSSVLCNLRTRQVLVLAVNLTHETFVCSTPDLYNTCRRRIKESVKISCNKKRRCESVWNTSLSTLDECIKIPKRFKIVFTCKESRNANSMESEYNVAGVSVGVTTGVVVILGAVVVMFWFAKRKARDNILSRSLYTDADASHPRTPYDKLNCKTVTNKTYENPDAVIPCLSHRQDTPQKHNGSTPGHSVFGTADKNTELSPDPYSYVNNCNTSPTALMEYDTVNHYEIPIAKEDSDTASHVTDDDEYSYDISRHADLPDQHQGLYNRNADSMYDKTFTNSQENITNQTYDHCRSDTNT</sequence>
<dbReference type="Gene3D" id="2.60.120.740">
    <property type="match status" value="1"/>
</dbReference>
<feature type="transmembrane region" description="Helical" evidence="2">
    <location>
        <begin position="247"/>
        <end position="274"/>
    </location>
</feature>
<name>A0A8B6DXL5_MYTGA</name>
<comment type="caution">
    <text evidence="3">The sequence shown here is derived from an EMBL/GenBank/DDBJ whole genome shotgun (WGS) entry which is preliminary data.</text>
</comment>
<accession>A0A8B6DXL5</accession>
<reference evidence="3" key="1">
    <citation type="submission" date="2018-11" db="EMBL/GenBank/DDBJ databases">
        <authorList>
            <person name="Alioto T."/>
            <person name="Alioto T."/>
        </authorList>
    </citation>
    <scope>NUCLEOTIDE SEQUENCE</scope>
</reference>
<dbReference type="Proteomes" id="UP000596742">
    <property type="component" value="Unassembled WGS sequence"/>
</dbReference>
<protein>
    <recommendedName>
        <fullName evidence="5">SUEL-type lectin domain-containing protein</fullName>
    </recommendedName>
</protein>
<dbReference type="InterPro" id="IPR043159">
    <property type="entry name" value="Lectin_gal-bd_sf"/>
</dbReference>
<evidence type="ECO:0000256" key="1">
    <source>
        <dbReference type="SAM" id="MobiDB-lite"/>
    </source>
</evidence>
<evidence type="ECO:0000313" key="3">
    <source>
        <dbReference type="EMBL" id="VDI25601.1"/>
    </source>
</evidence>